<accession>A0AAF3EE68</accession>
<proteinExistence type="predicted"/>
<dbReference type="AlphaFoldDB" id="A0AAF3EE68"/>
<keyword evidence="2" id="KW-1185">Reference proteome</keyword>
<feature type="chain" id="PRO_5042262487" evidence="1">
    <location>
        <begin position="20"/>
        <end position="161"/>
    </location>
</feature>
<name>A0AAF3EE68_9BILA</name>
<dbReference type="Proteomes" id="UP000887575">
    <property type="component" value="Unassembled WGS sequence"/>
</dbReference>
<evidence type="ECO:0000313" key="3">
    <source>
        <dbReference type="WBParaSite" id="MBELARI_LOCUS12266"/>
    </source>
</evidence>
<evidence type="ECO:0000313" key="2">
    <source>
        <dbReference type="Proteomes" id="UP000887575"/>
    </source>
</evidence>
<evidence type="ECO:0000256" key="1">
    <source>
        <dbReference type="SAM" id="SignalP"/>
    </source>
</evidence>
<protein>
    <submittedName>
        <fullName evidence="3">Uncharacterized protein</fullName>
    </submittedName>
</protein>
<reference evidence="3" key="1">
    <citation type="submission" date="2024-02" db="UniProtKB">
        <authorList>
            <consortium name="WormBaseParasite"/>
        </authorList>
    </citation>
    <scope>IDENTIFICATION</scope>
</reference>
<organism evidence="2 3">
    <name type="scientific">Mesorhabditis belari</name>
    <dbReference type="NCBI Taxonomy" id="2138241"/>
    <lineage>
        <taxon>Eukaryota</taxon>
        <taxon>Metazoa</taxon>
        <taxon>Ecdysozoa</taxon>
        <taxon>Nematoda</taxon>
        <taxon>Chromadorea</taxon>
        <taxon>Rhabditida</taxon>
        <taxon>Rhabditina</taxon>
        <taxon>Rhabditomorpha</taxon>
        <taxon>Rhabditoidea</taxon>
        <taxon>Rhabditidae</taxon>
        <taxon>Mesorhabditinae</taxon>
        <taxon>Mesorhabditis</taxon>
    </lineage>
</organism>
<sequence>MLYIFLILIFFLRIPGNFGNHWGGPIGTNTGDERFCPIIAGNIKNLLQGGGDLSHSHILKRIIGRVCQENACAEMYRHWENNIECLINVLFGTMSVDEACRGAGTHALPILQEAWKQPIPNELRERQNEARLQHIAILERELNISSAHSQAGNRSVAPGVK</sequence>
<dbReference type="WBParaSite" id="MBELARI_LOCUS12266">
    <property type="protein sequence ID" value="MBELARI_LOCUS12266"/>
    <property type="gene ID" value="MBELARI_LOCUS12266"/>
</dbReference>
<keyword evidence="1" id="KW-0732">Signal</keyword>
<feature type="signal peptide" evidence="1">
    <location>
        <begin position="1"/>
        <end position="19"/>
    </location>
</feature>